<protein>
    <submittedName>
        <fullName evidence="3">DDE-1 domain-containing protein</fullName>
    </submittedName>
</protein>
<dbReference type="WBParaSite" id="HPBE_0002349301-mRNA-1">
    <property type="protein sequence ID" value="HPBE_0002349301-mRNA-1"/>
    <property type="gene ID" value="HPBE_0002349301"/>
</dbReference>
<accession>A0A183GLC3</accession>
<dbReference type="AlphaFoldDB" id="A0A183GLC3"/>
<evidence type="ECO:0000313" key="3">
    <source>
        <dbReference type="WBParaSite" id="HPBE_0002349301-mRNA-1"/>
    </source>
</evidence>
<sequence>MPVIYVDGRLAEKLLVVLKEKYGVFSQTGHWQAPSLLVMAATTHIMTKSLVPRFVREFVPVSSGPPLTILLVDSWAGLKDHTNVLPEVPNGKKWMTIPAGATYLYQPLDVYFFRLFKRYI</sequence>
<name>A0A183GLC3_HELPZ</name>
<evidence type="ECO:0000313" key="2">
    <source>
        <dbReference type="Proteomes" id="UP000050761"/>
    </source>
</evidence>
<proteinExistence type="predicted"/>
<organism evidence="2 3">
    <name type="scientific">Heligmosomoides polygyrus</name>
    <name type="common">Parasitic roundworm</name>
    <dbReference type="NCBI Taxonomy" id="6339"/>
    <lineage>
        <taxon>Eukaryota</taxon>
        <taxon>Metazoa</taxon>
        <taxon>Ecdysozoa</taxon>
        <taxon>Nematoda</taxon>
        <taxon>Chromadorea</taxon>
        <taxon>Rhabditida</taxon>
        <taxon>Rhabditina</taxon>
        <taxon>Rhabditomorpha</taxon>
        <taxon>Strongyloidea</taxon>
        <taxon>Heligmosomidae</taxon>
        <taxon>Heligmosomoides</taxon>
    </lineage>
</organism>
<gene>
    <name evidence="1" type="ORF">HPBE_LOCUS23493</name>
</gene>
<reference evidence="3" key="2">
    <citation type="submission" date="2019-09" db="UniProtKB">
        <authorList>
            <consortium name="WormBaseParasite"/>
        </authorList>
    </citation>
    <scope>IDENTIFICATION</scope>
</reference>
<reference evidence="1 2" key="1">
    <citation type="submission" date="2018-11" db="EMBL/GenBank/DDBJ databases">
        <authorList>
            <consortium name="Pathogen Informatics"/>
        </authorList>
    </citation>
    <scope>NUCLEOTIDE SEQUENCE [LARGE SCALE GENOMIC DNA]</scope>
</reference>
<accession>A0A3P8GX42</accession>
<dbReference type="OrthoDB" id="5876883at2759"/>
<evidence type="ECO:0000313" key="1">
    <source>
        <dbReference type="EMBL" id="VDP39129.1"/>
    </source>
</evidence>
<dbReference type="Proteomes" id="UP000050761">
    <property type="component" value="Unassembled WGS sequence"/>
</dbReference>
<keyword evidence="2" id="KW-1185">Reference proteome</keyword>
<dbReference type="EMBL" id="UZAH01035123">
    <property type="protein sequence ID" value="VDP39129.1"/>
    <property type="molecule type" value="Genomic_DNA"/>
</dbReference>